<comment type="caution">
    <text evidence="1">The sequence shown here is derived from an EMBL/GenBank/DDBJ whole genome shotgun (WGS) entry which is preliminary data.</text>
</comment>
<sequence length="58" mass="6589">MPVEISTFIRDVLFFIKNDLSSNITDPISSTRAPKSSFIMTSHPQKEVQYPLITITMT</sequence>
<feature type="non-terminal residue" evidence="1">
    <location>
        <position position="58"/>
    </location>
</feature>
<organism evidence="1">
    <name type="scientific">marine sediment metagenome</name>
    <dbReference type="NCBI Taxonomy" id="412755"/>
    <lineage>
        <taxon>unclassified sequences</taxon>
        <taxon>metagenomes</taxon>
        <taxon>ecological metagenomes</taxon>
    </lineage>
</organism>
<dbReference type="AlphaFoldDB" id="A0A0F9I1C9"/>
<gene>
    <name evidence="1" type="ORF">LCGC14_1997260</name>
</gene>
<evidence type="ECO:0000313" key="1">
    <source>
        <dbReference type="EMBL" id="KKL81182.1"/>
    </source>
</evidence>
<protein>
    <submittedName>
        <fullName evidence="1">Uncharacterized protein</fullName>
    </submittedName>
</protein>
<accession>A0A0F9I1C9</accession>
<dbReference type="EMBL" id="LAZR01022638">
    <property type="protein sequence ID" value="KKL81182.1"/>
    <property type="molecule type" value="Genomic_DNA"/>
</dbReference>
<proteinExistence type="predicted"/>
<reference evidence="1" key="1">
    <citation type="journal article" date="2015" name="Nature">
        <title>Complex archaea that bridge the gap between prokaryotes and eukaryotes.</title>
        <authorList>
            <person name="Spang A."/>
            <person name="Saw J.H."/>
            <person name="Jorgensen S.L."/>
            <person name="Zaremba-Niedzwiedzka K."/>
            <person name="Martijn J."/>
            <person name="Lind A.E."/>
            <person name="van Eijk R."/>
            <person name="Schleper C."/>
            <person name="Guy L."/>
            <person name="Ettema T.J."/>
        </authorList>
    </citation>
    <scope>NUCLEOTIDE SEQUENCE</scope>
</reference>
<name>A0A0F9I1C9_9ZZZZ</name>